<reference evidence="3 4" key="1">
    <citation type="submission" date="2018-11" db="EMBL/GenBank/DDBJ databases">
        <authorList>
            <person name="Criscuolo A."/>
        </authorList>
    </citation>
    <scope>NUCLEOTIDE SEQUENCE [LARGE SCALE GENOMIC DNA]</scope>
    <source>
        <strain evidence="3">AT11b</strain>
    </source>
</reference>
<evidence type="ECO:0000313" key="3">
    <source>
        <dbReference type="EMBL" id="VDC31290.1"/>
    </source>
</evidence>
<dbReference type="Proteomes" id="UP000280861">
    <property type="component" value="Unassembled WGS sequence"/>
</dbReference>
<dbReference type="Gene3D" id="2.120.10.30">
    <property type="entry name" value="TolB, C-terminal domain"/>
    <property type="match status" value="1"/>
</dbReference>
<dbReference type="PANTHER" id="PTHR19328">
    <property type="entry name" value="HEDGEHOG-INTERACTING PROTEIN"/>
    <property type="match status" value="1"/>
</dbReference>
<protein>
    <submittedName>
        <fullName evidence="3">Quinoprotein glucose dehydrogenase B</fullName>
        <ecNumber evidence="3">1.1.5.2</ecNumber>
    </submittedName>
</protein>
<feature type="signal peptide" evidence="1">
    <location>
        <begin position="1"/>
        <end position="28"/>
    </location>
</feature>
<proteinExistence type="predicted"/>
<gene>
    <name evidence="3" type="primary">gdhB</name>
    <name evidence="3" type="ORF">PSET11_02925</name>
</gene>
<dbReference type="GO" id="GO:0008876">
    <property type="term" value="F:quinoprotein glucose dehydrogenase activity"/>
    <property type="evidence" value="ECO:0007669"/>
    <property type="project" value="UniProtKB-EC"/>
</dbReference>
<dbReference type="SUPFAM" id="SSF50952">
    <property type="entry name" value="Soluble quinoprotein glucose dehydrogenase"/>
    <property type="match status" value="1"/>
</dbReference>
<dbReference type="InterPro" id="IPR012938">
    <property type="entry name" value="Glc/Sorbosone_DH"/>
</dbReference>
<name>A0A3P5XQX7_9MICC</name>
<evidence type="ECO:0000259" key="2">
    <source>
        <dbReference type="Pfam" id="PF07995"/>
    </source>
</evidence>
<feature type="chain" id="PRO_5018292017" evidence="1">
    <location>
        <begin position="29"/>
        <end position="359"/>
    </location>
</feature>
<keyword evidence="1" id="KW-0732">Signal</keyword>
<dbReference type="AlphaFoldDB" id="A0A3P5XQX7"/>
<dbReference type="EMBL" id="UXAU01000038">
    <property type="protein sequence ID" value="VDC31290.1"/>
    <property type="molecule type" value="Genomic_DNA"/>
</dbReference>
<dbReference type="InterPro" id="IPR011042">
    <property type="entry name" value="6-blade_b-propeller_TolB-like"/>
</dbReference>
<dbReference type="PROSITE" id="PS51257">
    <property type="entry name" value="PROKAR_LIPOPROTEIN"/>
    <property type="match status" value="1"/>
</dbReference>
<accession>A0A3P5XQX7</accession>
<dbReference type="InterPro" id="IPR011041">
    <property type="entry name" value="Quinoprot_gluc/sorb_DH_b-prop"/>
</dbReference>
<keyword evidence="4" id="KW-1185">Reference proteome</keyword>
<organism evidence="3 4">
    <name type="scientific">Arthrobacter ulcerisalmonis</name>
    <dbReference type="NCBI Taxonomy" id="2483813"/>
    <lineage>
        <taxon>Bacteria</taxon>
        <taxon>Bacillati</taxon>
        <taxon>Actinomycetota</taxon>
        <taxon>Actinomycetes</taxon>
        <taxon>Micrococcales</taxon>
        <taxon>Micrococcaceae</taxon>
        <taxon>Arthrobacter</taxon>
    </lineage>
</organism>
<dbReference type="PANTHER" id="PTHR19328:SF13">
    <property type="entry name" value="HIPL1 PROTEIN"/>
    <property type="match status" value="1"/>
</dbReference>
<evidence type="ECO:0000313" key="4">
    <source>
        <dbReference type="Proteomes" id="UP000280861"/>
    </source>
</evidence>
<feature type="domain" description="Glucose/Sorbosone dehydrogenase" evidence="2">
    <location>
        <begin position="52"/>
        <end position="341"/>
    </location>
</feature>
<evidence type="ECO:0000256" key="1">
    <source>
        <dbReference type="SAM" id="SignalP"/>
    </source>
</evidence>
<sequence>MSARVRFGTLLAAGVATLLVGCTVAPPAAPEVPPATVGASPNAPEVIATGLAAPWSIAFRDGTPLVSERNSGNILELDSSGASRVIGTVTGVVAAGEGGLLGLAVDGQRRVYAYSTAADGNRVQRFDVTGAPGSLALGPAETLLDRIPAAGTHNGGRIAFGPDGMLYVTTGDAGQRANAQDRSSLSGKILRMTPDGGIPADNPAPESLVYSYGHRNPQGLAWAADGTMFAAEFGQNTWDELNIITPGANYGWPTVEGIAGRDGFTDPVQQWRPADASPSGMAILAGTVFVANLRGQVLRAVPVNEPGTASTYFGGDFGRLRDAVVAPDGKLWLLTNNTDGRGAPRPNDDRIVGVALGSQ</sequence>
<dbReference type="OrthoDB" id="9770043at2"/>
<dbReference type="Pfam" id="PF07995">
    <property type="entry name" value="GSDH"/>
    <property type="match status" value="1"/>
</dbReference>
<keyword evidence="3" id="KW-0560">Oxidoreductase</keyword>
<dbReference type="EC" id="1.1.5.2" evidence="3"/>